<evidence type="ECO:0000256" key="13">
    <source>
        <dbReference type="SAM" id="Phobius"/>
    </source>
</evidence>
<keyword evidence="7" id="KW-0630">Potassium</keyword>
<evidence type="ECO:0000256" key="2">
    <source>
        <dbReference type="ARBA" id="ARBA00006920"/>
    </source>
</evidence>
<reference evidence="14 15" key="1">
    <citation type="submission" date="2019-08" db="EMBL/GenBank/DDBJ databases">
        <title>In-depth cultivation of the pig gut microbiome towards novel bacterial diversity and tailored functional studies.</title>
        <authorList>
            <person name="Wylensek D."/>
            <person name="Hitch T.C.A."/>
            <person name="Clavel T."/>
        </authorList>
    </citation>
    <scope>NUCLEOTIDE SEQUENCE [LARGE SCALE GENOMIC DNA]</scope>
    <source>
        <strain evidence="14 15">CA-Schmier-601-WT-1</strain>
    </source>
</reference>
<feature type="transmembrane region" description="Helical" evidence="13">
    <location>
        <begin position="103"/>
        <end position="122"/>
    </location>
</feature>
<protein>
    <submittedName>
        <fullName evidence="14">DUF1211 domain-containing protein</fullName>
    </submittedName>
</protein>
<comment type="similarity">
    <text evidence="2">Belongs to the TMEM175 family.</text>
</comment>
<evidence type="ECO:0000256" key="4">
    <source>
        <dbReference type="ARBA" id="ARBA00022538"/>
    </source>
</evidence>
<keyword evidence="4" id="KW-0633">Potassium transport</keyword>
<keyword evidence="8 13" id="KW-1133">Transmembrane helix</keyword>
<comment type="catalytic activity">
    <reaction evidence="12">
        <text>K(+)(in) = K(+)(out)</text>
        <dbReference type="Rhea" id="RHEA:29463"/>
        <dbReference type="ChEBI" id="CHEBI:29103"/>
    </reaction>
</comment>
<sequence length="192" mass="21905">MNKERLVAFTDAILAIIMTILVLALERPSEPTLQAFWALRNSYLAYALSFFWLGSLWMGLNEVWDGARHIDNATVLWTLVLLFLASLIPYATDLVSYYFESRIVQCGYGLVVLLMTGANWMLHRTLERPNADVPELIETSRRYRKVLGPDIAIKVGALMLSLLIWPPATMVGVLVAAAYFFVMRFRWSRQEA</sequence>
<evidence type="ECO:0000313" key="14">
    <source>
        <dbReference type="EMBL" id="MST72469.1"/>
    </source>
</evidence>
<keyword evidence="10 13" id="KW-0472">Membrane</keyword>
<dbReference type="GO" id="GO:0015252">
    <property type="term" value="F:proton channel activity"/>
    <property type="evidence" value="ECO:0007669"/>
    <property type="project" value="InterPro"/>
</dbReference>
<evidence type="ECO:0000256" key="7">
    <source>
        <dbReference type="ARBA" id="ARBA00022958"/>
    </source>
</evidence>
<proteinExistence type="inferred from homology"/>
<dbReference type="Proteomes" id="UP000469325">
    <property type="component" value="Unassembled WGS sequence"/>
</dbReference>
<feature type="transmembrane region" description="Helical" evidence="13">
    <location>
        <begin position="72"/>
        <end position="91"/>
    </location>
</feature>
<comment type="subcellular location">
    <subcellularLocation>
        <location evidence="1">Membrane</location>
        <topology evidence="1">Multi-pass membrane protein</topology>
    </subcellularLocation>
</comment>
<evidence type="ECO:0000256" key="3">
    <source>
        <dbReference type="ARBA" id="ARBA00022448"/>
    </source>
</evidence>
<accession>A0A6N7XRC0</accession>
<evidence type="ECO:0000256" key="11">
    <source>
        <dbReference type="ARBA" id="ARBA00023303"/>
    </source>
</evidence>
<keyword evidence="3" id="KW-0813">Transport</keyword>
<dbReference type="AlphaFoldDB" id="A0A6N7XRC0"/>
<evidence type="ECO:0000256" key="9">
    <source>
        <dbReference type="ARBA" id="ARBA00023065"/>
    </source>
</evidence>
<keyword evidence="11" id="KW-0407">Ion channel</keyword>
<dbReference type="GO" id="GO:0005267">
    <property type="term" value="F:potassium channel activity"/>
    <property type="evidence" value="ECO:0007669"/>
    <property type="project" value="UniProtKB-KW"/>
</dbReference>
<feature type="transmembrane region" description="Helical" evidence="13">
    <location>
        <begin position="6"/>
        <end position="25"/>
    </location>
</feature>
<keyword evidence="6" id="KW-0631">Potassium channel</keyword>
<dbReference type="InterPro" id="IPR010617">
    <property type="entry name" value="TMEM175-like"/>
</dbReference>
<evidence type="ECO:0000256" key="12">
    <source>
        <dbReference type="ARBA" id="ARBA00034430"/>
    </source>
</evidence>
<feature type="transmembrane region" description="Helical" evidence="13">
    <location>
        <begin position="151"/>
        <end position="182"/>
    </location>
</feature>
<organism evidence="14 15">
    <name type="scientific">Olsenella porci</name>
    <dbReference type="NCBI Taxonomy" id="2652279"/>
    <lineage>
        <taxon>Bacteria</taxon>
        <taxon>Bacillati</taxon>
        <taxon>Actinomycetota</taxon>
        <taxon>Coriobacteriia</taxon>
        <taxon>Coriobacteriales</taxon>
        <taxon>Atopobiaceae</taxon>
        <taxon>Olsenella</taxon>
    </lineage>
</organism>
<keyword evidence="15" id="KW-1185">Reference proteome</keyword>
<keyword evidence="5 13" id="KW-0812">Transmembrane</keyword>
<keyword evidence="9" id="KW-0406">Ion transport</keyword>
<evidence type="ECO:0000256" key="10">
    <source>
        <dbReference type="ARBA" id="ARBA00023136"/>
    </source>
</evidence>
<feature type="transmembrane region" description="Helical" evidence="13">
    <location>
        <begin position="37"/>
        <end position="60"/>
    </location>
</feature>
<dbReference type="GO" id="GO:0016020">
    <property type="term" value="C:membrane"/>
    <property type="evidence" value="ECO:0007669"/>
    <property type="project" value="UniProtKB-SubCell"/>
</dbReference>
<evidence type="ECO:0000256" key="6">
    <source>
        <dbReference type="ARBA" id="ARBA00022826"/>
    </source>
</evidence>
<dbReference type="EMBL" id="VUNC01000003">
    <property type="protein sequence ID" value="MST72469.1"/>
    <property type="molecule type" value="Genomic_DNA"/>
</dbReference>
<name>A0A6N7XRC0_9ACTN</name>
<evidence type="ECO:0000313" key="15">
    <source>
        <dbReference type="Proteomes" id="UP000469325"/>
    </source>
</evidence>
<comment type="caution">
    <text evidence="14">The sequence shown here is derived from an EMBL/GenBank/DDBJ whole genome shotgun (WGS) entry which is preliminary data.</text>
</comment>
<gene>
    <name evidence="14" type="ORF">FYJ68_05025</name>
</gene>
<evidence type="ECO:0000256" key="5">
    <source>
        <dbReference type="ARBA" id="ARBA00022692"/>
    </source>
</evidence>
<dbReference type="RefSeq" id="WP_154434626.1">
    <property type="nucleotide sequence ID" value="NZ_VUNC01000003.1"/>
</dbReference>
<evidence type="ECO:0000256" key="1">
    <source>
        <dbReference type="ARBA" id="ARBA00004141"/>
    </source>
</evidence>
<evidence type="ECO:0000256" key="8">
    <source>
        <dbReference type="ARBA" id="ARBA00022989"/>
    </source>
</evidence>
<dbReference type="Pfam" id="PF06736">
    <property type="entry name" value="TMEM175"/>
    <property type="match status" value="1"/>
</dbReference>